<keyword evidence="9" id="KW-1185">Reference proteome</keyword>
<dbReference type="EnsemblMetazoa" id="PHUM515200-RA">
    <property type="protein sequence ID" value="PHUM515200-PA"/>
    <property type="gene ID" value="PHUM515200"/>
</dbReference>
<evidence type="ECO:0000256" key="4">
    <source>
        <dbReference type="ARBA" id="ARBA00023136"/>
    </source>
</evidence>
<accession>E0VYK1</accession>
<keyword evidence="2 6" id="KW-0812">Transmembrane</keyword>
<dbReference type="AlphaFoldDB" id="E0VYK1"/>
<dbReference type="GeneID" id="8233179"/>
<dbReference type="InterPro" id="IPR018499">
    <property type="entry name" value="Tetraspanin/Peripherin"/>
</dbReference>
<evidence type="ECO:0000256" key="3">
    <source>
        <dbReference type="ARBA" id="ARBA00022989"/>
    </source>
</evidence>
<dbReference type="SUPFAM" id="SSF48652">
    <property type="entry name" value="Tetraspanin"/>
    <property type="match status" value="1"/>
</dbReference>
<dbReference type="OrthoDB" id="9836210at2759"/>
<reference evidence="7" key="1">
    <citation type="submission" date="2007-04" db="EMBL/GenBank/DDBJ databases">
        <title>Annotation of Pediculus humanus corporis strain USDA.</title>
        <authorList>
            <person name="Kirkness E."/>
            <person name="Hannick L."/>
            <person name="Hass B."/>
            <person name="Bruggner R."/>
            <person name="Lawson D."/>
            <person name="Bidwell S."/>
            <person name="Joardar V."/>
            <person name="Caler E."/>
            <person name="Walenz B."/>
            <person name="Inman J."/>
            <person name="Schobel S."/>
            <person name="Galinsky K."/>
            <person name="Amedeo P."/>
            <person name="Strausberg R."/>
        </authorList>
    </citation>
    <scope>NUCLEOTIDE SEQUENCE</scope>
    <source>
        <strain evidence="7">USDA</strain>
    </source>
</reference>
<reference evidence="8" key="3">
    <citation type="submission" date="2020-05" db="UniProtKB">
        <authorList>
            <consortium name="EnsemblMetazoa"/>
        </authorList>
    </citation>
    <scope>IDENTIFICATION</scope>
    <source>
        <strain evidence="8">USDA</strain>
    </source>
</reference>
<gene>
    <name evidence="8" type="primary">8233179</name>
    <name evidence="7" type="ORF">Phum_PHUM515200</name>
</gene>
<dbReference type="GO" id="GO:0016020">
    <property type="term" value="C:membrane"/>
    <property type="evidence" value="ECO:0007669"/>
    <property type="project" value="UniProtKB-SubCell"/>
</dbReference>
<feature type="transmembrane region" description="Helical" evidence="6">
    <location>
        <begin position="97"/>
        <end position="121"/>
    </location>
</feature>
<keyword evidence="3 6" id="KW-1133">Transmembrane helix</keyword>
<protein>
    <submittedName>
        <fullName evidence="7 8">Photoreceptor outer segment membrane glycoprotein, putative</fullName>
    </submittedName>
</protein>
<evidence type="ECO:0000256" key="5">
    <source>
        <dbReference type="SAM" id="MobiDB-lite"/>
    </source>
</evidence>
<evidence type="ECO:0000313" key="7">
    <source>
        <dbReference type="EMBL" id="EEB18457.1"/>
    </source>
</evidence>
<dbReference type="EMBL" id="AAZO01006268">
    <property type="status" value="NOT_ANNOTATED_CDS"/>
    <property type="molecule type" value="Genomic_DNA"/>
</dbReference>
<reference evidence="7" key="2">
    <citation type="submission" date="2007-04" db="EMBL/GenBank/DDBJ databases">
        <title>The genome of the human body louse.</title>
        <authorList>
            <consortium name="The Human Body Louse Genome Consortium"/>
            <person name="Kirkness E."/>
            <person name="Walenz B."/>
            <person name="Hass B."/>
            <person name="Bruggner R."/>
            <person name="Strausberg R."/>
        </authorList>
    </citation>
    <scope>NUCLEOTIDE SEQUENCE</scope>
    <source>
        <strain evidence="7">USDA</strain>
    </source>
</reference>
<name>E0VYK1_PEDHC</name>
<dbReference type="RefSeq" id="XP_002431195.1">
    <property type="nucleotide sequence ID" value="XM_002431150.1"/>
</dbReference>
<evidence type="ECO:0000313" key="9">
    <source>
        <dbReference type="Proteomes" id="UP000009046"/>
    </source>
</evidence>
<dbReference type="InParanoid" id="E0VYK1"/>
<feature type="transmembrane region" description="Helical" evidence="6">
    <location>
        <begin position="231"/>
        <end position="256"/>
    </location>
</feature>
<dbReference type="HOGENOM" id="CLU_669601_0_0_1"/>
<dbReference type="CTD" id="8233179"/>
<evidence type="ECO:0000256" key="1">
    <source>
        <dbReference type="ARBA" id="ARBA00004141"/>
    </source>
</evidence>
<feature type="transmembrane region" description="Helical" evidence="6">
    <location>
        <begin position="12"/>
        <end position="38"/>
    </location>
</feature>
<dbReference type="Gene3D" id="1.10.1450.10">
    <property type="entry name" value="Tetraspanin"/>
    <property type="match status" value="1"/>
</dbReference>
<comment type="subcellular location">
    <subcellularLocation>
        <location evidence="1">Membrane</location>
        <topology evidence="1">Multi-pass membrane protein</topology>
    </subcellularLocation>
</comment>
<evidence type="ECO:0000313" key="8">
    <source>
        <dbReference type="EnsemblMetazoa" id="PHUM515200-PA"/>
    </source>
</evidence>
<dbReference type="VEuPathDB" id="VectorBase:PHUM515200"/>
<evidence type="ECO:0000256" key="6">
    <source>
        <dbReference type="SAM" id="Phobius"/>
    </source>
</evidence>
<dbReference type="InterPro" id="IPR008952">
    <property type="entry name" value="Tetraspanin_EC2_sf"/>
</dbReference>
<keyword evidence="7" id="KW-0675">Receptor</keyword>
<dbReference type="KEGG" id="phu:Phum_PHUM515200"/>
<proteinExistence type="predicted"/>
<dbReference type="STRING" id="121224.E0VYK1"/>
<dbReference type="Pfam" id="PF00335">
    <property type="entry name" value="Tetraspanin"/>
    <property type="match status" value="1"/>
</dbReference>
<evidence type="ECO:0000256" key="2">
    <source>
        <dbReference type="ARBA" id="ARBA00022692"/>
    </source>
</evidence>
<organism>
    <name type="scientific">Pediculus humanus subsp. corporis</name>
    <name type="common">Body louse</name>
    <dbReference type="NCBI Taxonomy" id="121224"/>
    <lineage>
        <taxon>Eukaryota</taxon>
        <taxon>Metazoa</taxon>
        <taxon>Ecdysozoa</taxon>
        <taxon>Arthropoda</taxon>
        <taxon>Hexapoda</taxon>
        <taxon>Insecta</taxon>
        <taxon>Pterygota</taxon>
        <taxon>Neoptera</taxon>
        <taxon>Paraneoptera</taxon>
        <taxon>Psocodea</taxon>
        <taxon>Troctomorpha</taxon>
        <taxon>Phthiraptera</taxon>
        <taxon>Anoplura</taxon>
        <taxon>Pediculidae</taxon>
        <taxon>Pediculus</taxon>
    </lineage>
</organism>
<dbReference type="Proteomes" id="UP000009046">
    <property type="component" value="Unassembled WGS sequence"/>
</dbReference>
<dbReference type="EMBL" id="DS235845">
    <property type="protein sequence ID" value="EEB18457.1"/>
    <property type="molecule type" value="Genomic_DNA"/>
</dbReference>
<sequence length="411" mass="45397">MEELTESARQCLVSQGIIIGTLSVLNSLCIFLKGVVVITRANDLLHFTSLTYLAILEIVCGVGTLVTVTYVWWIIAGYRNRQLEIRSKYLDESLSKGLVALILPIFVGFSAFIVSAVFMLLKTETSSTYDLKSAMASYSTDVTRKMILDKLQMLLECCGSQSLLDWFMVDWQNSDVEPGRHLGNFSYSDWDSVPFSCCCPDAPPPCIHHQLRIFGVGSIYSSGCADKLDEVVFLFVTVAMIMLFTSTLLMILLLYISRKLQTSARSAFQKGDSTAPGVWWIIAPANCTTGGGGAAGASREASDQTPLLDRMRNSKILNSRESVLPEQDYWYKQSKVIMSPVVVSQNRKHFKNVESDGGNTFVSDKKFRRGGAESSEGWTRRAYDASGSTSTTSFMTTSLPVNSTPGKYFKG</sequence>
<feature type="transmembrane region" description="Helical" evidence="6">
    <location>
        <begin position="50"/>
        <end position="76"/>
    </location>
</feature>
<keyword evidence="4 6" id="KW-0472">Membrane</keyword>
<feature type="region of interest" description="Disordered" evidence="5">
    <location>
        <begin position="371"/>
        <end position="391"/>
    </location>
</feature>
<dbReference type="eggNOG" id="KOG3882">
    <property type="taxonomic scope" value="Eukaryota"/>
</dbReference>